<keyword evidence="1" id="KW-0812">Transmembrane</keyword>
<comment type="caution">
    <text evidence="2">The sequence shown here is derived from an EMBL/GenBank/DDBJ whole genome shotgun (WGS) entry which is preliminary data.</text>
</comment>
<feature type="transmembrane region" description="Helical" evidence="1">
    <location>
        <begin position="7"/>
        <end position="28"/>
    </location>
</feature>
<sequence>MKRYLKICLYGFLVWLIPFVVGCALYEVRENDRILFETIMPVVVTVSAVLFALLYFGKAEAGFLKQGVLIGVIWFVINVVLDLCMFMEGPMKMTFADYMKDIGLTYLIIPAVTIGFGYLLEKRLTSKQAKAGETK</sequence>
<reference evidence="2" key="1">
    <citation type="journal article" date="2014" name="Front. Microbiol.">
        <title>High frequency of phylogenetically diverse reductive dehalogenase-homologous genes in deep subseafloor sedimentary metagenomes.</title>
        <authorList>
            <person name="Kawai M."/>
            <person name="Futagami T."/>
            <person name="Toyoda A."/>
            <person name="Takaki Y."/>
            <person name="Nishi S."/>
            <person name="Hori S."/>
            <person name="Arai W."/>
            <person name="Tsubouchi T."/>
            <person name="Morono Y."/>
            <person name="Uchiyama I."/>
            <person name="Ito T."/>
            <person name="Fujiyama A."/>
            <person name="Inagaki F."/>
            <person name="Takami H."/>
        </authorList>
    </citation>
    <scope>NUCLEOTIDE SEQUENCE</scope>
    <source>
        <strain evidence="2">Expedition CK06-06</strain>
    </source>
</reference>
<gene>
    <name evidence="2" type="ORF">S01H1_04278</name>
</gene>
<dbReference type="AlphaFoldDB" id="X0U526"/>
<dbReference type="PROSITE" id="PS51257">
    <property type="entry name" value="PROKAR_LIPOPROTEIN"/>
    <property type="match status" value="1"/>
</dbReference>
<evidence type="ECO:0000256" key="1">
    <source>
        <dbReference type="SAM" id="Phobius"/>
    </source>
</evidence>
<accession>X0U526</accession>
<evidence type="ECO:0008006" key="3">
    <source>
        <dbReference type="Google" id="ProtNLM"/>
    </source>
</evidence>
<proteinExistence type="predicted"/>
<name>X0U526_9ZZZZ</name>
<evidence type="ECO:0000313" key="2">
    <source>
        <dbReference type="EMBL" id="GAF83590.1"/>
    </source>
</evidence>
<dbReference type="EMBL" id="BARS01002269">
    <property type="protein sequence ID" value="GAF83590.1"/>
    <property type="molecule type" value="Genomic_DNA"/>
</dbReference>
<keyword evidence="1" id="KW-1133">Transmembrane helix</keyword>
<protein>
    <recommendedName>
        <fullName evidence="3">Lipoprotein</fullName>
    </recommendedName>
</protein>
<feature type="transmembrane region" description="Helical" evidence="1">
    <location>
        <begin position="34"/>
        <end position="56"/>
    </location>
</feature>
<keyword evidence="1" id="KW-0472">Membrane</keyword>
<organism evidence="2">
    <name type="scientific">marine sediment metagenome</name>
    <dbReference type="NCBI Taxonomy" id="412755"/>
    <lineage>
        <taxon>unclassified sequences</taxon>
        <taxon>metagenomes</taxon>
        <taxon>ecological metagenomes</taxon>
    </lineage>
</organism>
<feature type="transmembrane region" description="Helical" evidence="1">
    <location>
        <begin position="102"/>
        <end position="120"/>
    </location>
</feature>
<feature type="transmembrane region" description="Helical" evidence="1">
    <location>
        <begin position="68"/>
        <end position="90"/>
    </location>
</feature>